<keyword evidence="3" id="KW-1185">Reference proteome</keyword>
<name>G0S2F0_CHATD</name>
<dbReference type="AlphaFoldDB" id="G0S2F0"/>
<gene>
    <name evidence="2" type="ORF">CTHT_0017000</name>
</gene>
<dbReference type="HOGENOM" id="CLU_993975_0_0_1"/>
<dbReference type="GeneID" id="18255738"/>
<dbReference type="RefSeq" id="XP_006692202.1">
    <property type="nucleotide sequence ID" value="XM_006692139.1"/>
</dbReference>
<keyword evidence="1" id="KW-0175">Coiled coil</keyword>
<organism evidence="3">
    <name type="scientific">Chaetomium thermophilum (strain DSM 1495 / CBS 144.50 / IMI 039719)</name>
    <name type="common">Thermochaetoides thermophila</name>
    <dbReference type="NCBI Taxonomy" id="759272"/>
    <lineage>
        <taxon>Eukaryota</taxon>
        <taxon>Fungi</taxon>
        <taxon>Dikarya</taxon>
        <taxon>Ascomycota</taxon>
        <taxon>Pezizomycotina</taxon>
        <taxon>Sordariomycetes</taxon>
        <taxon>Sordariomycetidae</taxon>
        <taxon>Sordariales</taxon>
        <taxon>Chaetomiaceae</taxon>
        <taxon>Thermochaetoides</taxon>
    </lineage>
</organism>
<feature type="coiled-coil region" evidence="1">
    <location>
        <begin position="144"/>
        <end position="276"/>
    </location>
</feature>
<accession>G0S2F0</accession>
<proteinExistence type="predicted"/>
<evidence type="ECO:0000313" key="3">
    <source>
        <dbReference type="Proteomes" id="UP000008066"/>
    </source>
</evidence>
<dbReference type="EMBL" id="GL988040">
    <property type="protein sequence ID" value="EGS22183.1"/>
    <property type="molecule type" value="Genomic_DNA"/>
</dbReference>
<reference evidence="2 3" key="1">
    <citation type="journal article" date="2011" name="Cell">
        <title>Insight into structure and assembly of the nuclear pore complex by utilizing the genome of a eukaryotic thermophile.</title>
        <authorList>
            <person name="Amlacher S."/>
            <person name="Sarges P."/>
            <person name="Flemming D."/>
            <person name="van Noort V."/>
            <person name="Kunze R."/>
            <person name="Devos D.P."/>
            <person name="Arumugam M."/>
            <person name="Bork P."/>
            <person name="Hurt E."/>
        </authorList>
    </citation>
    <scope>NUCLEOTIDE SEQUENCE [LARGE SCALE GENOMIC DNA]</scope>
    <source>
        <strain evidence="3">DSM 1495 / CBS 144.50 / IMI 039719</strain>
    </source>
</reference>
<evidence type="ECO:0000256" key="1">
    <source>
        <dbReference type="SAM" id="Coils"/>
    </source>
</evidence>
<protein>
    <submittedName>
        <fullName evidence="2">Uncharacterized protein</fullName>
    </submittedName>
</protein>
<dbReference type="KEGG" id="cthr:CTHT_0017000"/>
<dbReference type="Proteomes" id="UP000008066">
    <property type="component" value="Unassembled WGS sequence"/>
</dbReference>
<evidence type="ECO:0000313" key="2">
    <source>
        <dbReference type="EMBL" id="EGS22183.1"/>
    </source>
</evidence>
<sequence>MSSFAECESLSSPAPPTDCQDLKHRAFTVGIAAYTFWQRTLMHQHIPTAFTTGRKILALLGDFVTLYLGKVSSELEALSLQICASQTEITLDDITKLLFLIQAWASIHDWLDCVATELDNHAVGDAEQKISNLCEQLIDRDRQMKEKNATIADLTDQLAAQDNKVYQLTSELDDSFAKIDALREALEEALAADKAACAQADVVVAQMDALRQQKAVAVEELARVQAEAAALAAENAALREREQAQVLELEAKYKEIAALRQQLGILQKQANEHLQTEVRT</sequence>